<dbReference type="Pfam" id="PF02600">
    <property type="entry name" value="DsbB"/>
    <property type="match status" value="1"/>
</dbReference>
<dbReference type="PANTHER" id="PTHR36570:SF3">
    <property type="entry name" value="DISULFIDE BOND FORMATION PROTEIN B"/>
    <property type="match status" value="1"/>
</dbReference>
<name>A0A520LQ75_9GAMM</name>
<comment type="similarity">
    <text evidence="2 14">Belongs to the DsbB family.</text>
</comment>
<accession>A0A520LQ75</accession>
<feature type="topological domain" description="Cytoplasmic" evidence="14">
    <location>
        <begin position="167"/>
        <end position="168"/>
    </location>
</feature>
<keyword evidence="8 14" id="KW-1133">Transmembrane helix</keyword>
<evidence type="ECO:0000313" key="17">
    <source>
        <dbReference type="Proteomes" id="UP000318148"/>
    </source>
</evidence>
<dbReference type="SUPFAM" id="SSF158442">
    <property type="entry name" value="DsbB-like"/>
    <property type="match status" value="1"/>
</dbReference>
<dbReference type="AlphaFoldDB" id="A0A520LQ75"/>
<feature type="transmembrane region" description="Helical" evidence="15">
    <location>
        <begin position="147"/>
        <end position="165"/>
    </location>
</feature>
<evidence type="ECO:0000256" key="7">
    <source>
        <dbReference type="ARBA" id="ARBA00022982"/>
    </source>
</evidence>
<dbReference type="InterPro" id="IPR050183">
    <property type="entry name" value="DsbB"/>
</dbReference>
<evidence type="ECO:0000256" key="14">
    <source>
        <dbReference type="HAMAP-Rule" id="MF_00286"/>
    </source>
</evidence>
<dbReference type="PANTHER" id="PTHR36570">
    <property type="entry name" value="DISULFIDE BOND FORMATION PROTEIN B"/>
    <property type="match status" value="1"/>
</dbReference>
<keyword evidence="11 14" id="KW-1015">Disulfide bond</keyword>
<dbReference type="GO" id="GO:0006457">
    <property type="term" value="P:protein folding"/>
    <property type="evidence" value="ECO:0007669"/>
    <property type="project" value="InterPro"/>
</dbReference>
<comment type="subcellular location">
    <subcellularLocation>
        <location evidence="1">Cell inner membrane</location>
        <topology evidence="1">Multi-pass membrane protein</topology>
    </subcellularLocation>
    <subcellularLocation>
        <location evidence="14">Cell membrane</location>
        <topology evidence="14">Multi-pass membrane protein</topology>
    </subcellularLocation>
</comment>
<keyword evidence="13 14" id="KW-0676">Redox-active center</keyword>
<evidence type="ECO:0000256" key="10">
    <source>
        <dbReference type="ARBA" id="ARBA00023136"/>
    </source>
</evidence>
<feature type="transmembrane region" description="Helical" evidence="15">
    <location>
        <begin position="12"/>
        <end position="31"/>
    </location>
</feature>
<feature type="transmembrane region" description="Helical" evidence="15">
    <location>
        <begin position="73"/>
        <end position="90"/>
    </location>
</feature>
<dbReference type="Gene3D" id="1.20.1550.10">
    <property type="entry name" value="DsbB-like"/>
    <property type="match status" value="1"/>
</dbReference>
<evidence type="ECO:0000256" key="12">
    <source>
        <dbReference type="ARBA" id="ARBA00023186"/>
    </source>
</evidence>
<comment type="function">
    <text evidence="14">Required for disulfide bond formation in some periplasmic proteins. Acts by oxidizing the DsbA protein.</text>
</comment>
<comment type="caution">
    <text evidence="16">The sequence shown here is derived from an EMBL/GenBank/DDBJ whole genome shotgun (WGS) entry which is preliminary data.</text>
</comment>
<evidence type="ECO:0000256" key="8">
    <source>
        <dbReference type="ARBA" id="ARBA00022989"/>
    </source>
</evidence>
<evidence type="ECO:0000256" key="13">
    <source>
        <dbReference type="ARBA" id="ARBA00023284"/>
    </source>
</evidence>
<feature type="transmembrane region" description="Helical" evidence="15">
    <location>
        <begin position="37"/>
        <end position="61"/>
    </location>
</feature>
<feature type="topological domain" description="Periplasmic" evidence="14">
    <location>
        <begin position="32"/>
        <end position="49"/>
    </location>
</feature>
<gene>
    <name evidence="14" type="primary">dsbB</name>
    <name evidence="16" type="ORF">EVB02_00010</name>
</gene>
<keyword evidence="3 14" id="KW-0813">Transport</keyword>
<dbReference type="InterPro" id="IPR023380">
    <property type="entry name" value="DsbB-like_sf"/>
</dbReference>
<keyword evidence="7 14" id="KW-0249">Electron transport</keyword>
<feature type="disulfide bond" description="Redox-active" evidence="14">
    <location>
        <begin position="41"/>
        <end position="44"/>
    </location>
</feature>
<protein>
    <recommendedName>
        <fullName evidence="14">Disulfide bond formation protein B</fullName>
    </recommendedName>
    <alternativeName>
        <fullName evidence="14">Disulfide oxidoreductase</fullName>
    </alternativeName>
</protein>
<comment type="caution">
    <text evidence="14">Lacks conserved residue(s) required for the propagation of feature annotation.</text>
</comment>
<feature type="topological domain" description="Cytoplasmic" evidence="14">
    <location>
        <begin position="1"/>
        <end position="13"/>
    </location>
</feature>
<keyword evidence="10 14" id="KW-0472">Membrane</keyword>
<dbReference type="GO" id="GO:0009055">
    <property type="term" value="F:electron transfer activity"/>
    <property type="evidence" value="ECO:0007669"/>
    <property type="project" value="UniProtKB-UniRule"/>
</dbReference>
<dbReference type="InterPro" id="IPR003752">
    <property type="entry name" value="DiS_bond_form_DsbB/BdbC"/>
</dbReference>
<evidence type="ECO:0000256" key="4">
    <source>
        <dbReference type="ARBA" id="ARBA00022475"/>
    </source>
</evidence>
<sequence>MISFLRNLNNRNINLLCGLICVASLLIAKFYFEDYLGLEPCYLCITQRAFIAMAGLLFFIWAIHDPKGLGARIYALLVLAATSAGAYFSLKQLYLQSLPEEQVPQCGPPVDYIFETFSNFEVIAMLLRGDGNCAKIQWEFLSITMPGWVLLIFIVLIAASILNLVRIK</sequence>
<dbReference type="GO" id="GO:0015035">
    <property type="term" value="F:protein-disulfide reductase activity"/>
    <property type="evidence" value="ECO:0007669"/>
    <property type="project" value="UniProtKB-UniRule"/>
</dbReference>
<keyword evidence="4 14" id="KW-1003">Cell membrane</keyword>
<keyword evidence="12 14" id="KW-0143">Chaperone</keyword>
<keyword evidence="9 14" id="KW-0560">Oxidoreductase</keyword>
<evidence type="ECO:0000313" key="16">
    <source>
        <dbReference type="EMBL" id="RZO08870.1"/>
    </source>
</evidence>
<keyword evidence="6 14" id="KW-0812">Transmembrane</keyword>
<keyword evidence="5" id="KW-0997">Cell inner membrane</keyword>
<evidence type="ECO:0000256" key="3">
    <source>
        <dbReference type="ARBA" id="ARBA00022448"/>
    </source>
</evidence>
<dbReference type="InterPro" id="IPR022920">
    <property type="entry name" value="Disulphide_bond_form_DsbB"/>
</dbReference>
<feature type="topological domain" description="Cytoplasmic" evidence="14">
    <location>
        <begin position="67"/>
        <end position="72"/>
    </location>
</feature>
<evidence type="ECO:0000256" key="11">
    <source>
        <dbReference type="ARBA" id="ARBA00023157"/>
    </source>
</evidence>
<dbReference type="HAMAP" id="MF_00286">
    <property type="entry name" value="DsbB"/>
    <property type="match status" value="1"/>
</dbReference>
<organism evidence="16 17">
    <name type="scientific">SAR92 clade bacterium</name>
    <dbReference type="NCBI Taxonomy" id="2315479"/>
    <lineage>
        <taxon>Bacteria</taxon>
        <taxon>Pseudomonadati</taxon>
        <taxon>Pseudomonadota</taxon>
        <taxon>Gammaproteobacteria</taxon>
        <taxon>Cellvibrionales</taxon>
        <taxon>Porticoccaceae</taxon>
        <taxon>SAR92 clade</taxon>
    </lineage>
</organism>
<evidence type="ECO:0000256" key="1">
    <source>
        <dbReference type="ARBA" id="ARBA00004429"/>
    </source>
</evidence>
<proteinExistence type="inferred from homology"/>
<evidence type="ECO:0000256" key="9">
    <source>
        <dbReference type="ARBA" id="ARBA00023002"/>
    </source>
</evidence>
<evidence type="ECO:0000256" key="6">
    <source>
        <dbReference type="ARBA" id="ARBA00022692"/>
    </source>
</evidence>
<dbReference type="GO" id="GO:0005886">
    <property type="term" value="C:plasma membrane"/>
    <property type="evidence" value="ECO:0007669"/>
    <property type="project" value="UniProtKB-SubCell"/>
</dbReference>
<evidence type="ECO:0000256" key="2">
    <source>
        <dbReference type="ARBA" id="ARBA00008823"/>
    </source>
</evidence>
<reference evidence="16 17" key="1">
    <citation type="submission" date="2019-02" db="EMBL/GenBank/DDBJ databases">
        <title>Prokaryotic population dynamics and viral predation in marine succession experiment using metagenomics: the confinement effect.</title>
        <authorList>
            <person name="Haro-Moreno J.M."/>
            <person name="Rodriguez-Valera F."/>
            <person name="Lopez-Perez M."/>
        </authorList>
    </citation>
    <scope>NUCLEOTIDE SEQUENCE [LARGE SCALE GENOMIC DNA]</scope>
    <source>
        <strain evidence="16">MED-G169</strain>
    </source>
</reference>
<dbReference type="EMBL" id="SHBO01000001">
    <property type="protein sequence ID" value="RZO08870.1"/>
    <property type="molecule type" value="Genomic_DNA"/>
</dbReference>
<evidence type="ECO:0000256" key="5">
    <source>
        <dbReference type="ARBA" id="ARBA00022519"/>
    </source>
</evidence>
<evidence type="ECO:0000256" key="15">
    <source>
        <dbReference type="SAM" id="Phobius"/>
    </source>
</evidence>
<dbReference type="Proteomes" id="UP000318148">
    <property type="component" value="Unassembled WGS sequence"/>
</dbReference>